<dbReference type="GO" id="GO:0004674">
    <property type="term" value="F:protein serine/threonine kinase activity"/>
    <property type="evidence" value="ECO:0007669"/>
    <property type="project" value="TreeGrafter"/>
</dbReference>
<comment type="caution">
    <text evidence="2">The sequence shown here is derived from an EMBL/GenBank/DDBJ whole genome shotgun (WGS) entry which is preliminary data.</text>
</comment>
<keyword evidence="2" id="KW-0808">Transferase</keyword>
<evidence type="ECO:0000313" key="3">
    <source>
        <dbReference type="Proteomes" id="UP000298030"/>
    </source>
</evidence>
<dbReference type="Pfam" id="PF00069">
    <property type="entry name" value="Pkinase"/>
    <property type="match status" value="1"/>
</dbReference>
<dbReference type="OrthoDB" id="5979581at2759"/>
<dbReference type="GO" id="GO:0005524">
    <property type="term" value="F:ATP binding"/>
    <property type="evidence" value="ECO:0007669"/>
    <property type="project" value="InterPro"/>
</dbReference>
<accession>A0A4Y7T8U8</accession>
<keyword evidence="3" id="KW-1185">Reference proteome</keyword>
<dbReference type="PANTHER" id="PTHR44167">
    <property type="entry name" value="OVARIAN-SPECIFIC SERINE/THREONINE-PROTEIN KINASE LOK-RELATED"/>
    <property type="match status" value="1"/>
</dbReference>
<keyword evidence="2" id="KW-0418">Kinase</keyword>
<dbReference type="InterPro" id="IPR011009">
    <property type="entry name" value="Kinase-like_dom_sf"/>
</dbReference>
<dbReference type="SUPFAM" id="SSF56112">
    <property type="entry name" value="Protein kinase-like (PK-like)"/>
    <property type="match status" value="1"/>
</dbReference>
<dbReference type="InterPro" id="IPR000719">
    <property type="entry name" value="Prot_kinase_dom"/>
</dbReference>
<gene>
    <name evidence="2" type="ORF">FA13DRAFT_523059</name>
</gene>
<dbReference type="Proteomes" id="UP000298030">
    <property type="component" value="Unassembled WGS sequence"/>
</dbReference>
<dbReference type="Gene3D" id="3.30.200.20">
    <property type="entry name" value="Phosphorylase Kinase, domain 1"/>
    <property type="match status" value="1"/>
</dbReference>
<dbReference type="SMART" id="SM00220">
    <property type="entry name" value="S_TKc"/>
    <property type="match status" value="1"/>
</dbReference>
<evidence type="ECO:0000313" key="2">
    <source>
        <dbReference type="EMBL" id="TEB30607.1"/>
    </source>
</evidence>
<dbReference type="PROSITE" id="PS50011">
    <property type="entry name" value="PROTEIN_KINASE_DOM"/>
    <property type="match status" value="1"/>
</dbReference>
<dbReference type="Gene3D" id="1.10.510.10">
    <property type="entry name" value="Transferase(Phosphotransferase) domain 1"/>
    <property type="match status" value="1"/>
</dbReference>
<name>A0A4Y7T8U8_COPMI</name>
<sequence>MSKLGYGPRSSTWLVMEPAEEEYFAVKVYTLAASDHANTVELPILGRATHDLGVESPFLNKHFWEKTNNGRHLCVVSSPSSVTVRALLRETGDRRVPVKVVQKVISTVAFALSRLHKGDIMHGGIKSENIMLSPKPRADELQAFLQEADAPTTVKIKKQFTVRSQPLPHDLIWEGKKDNVISRHLYLVGYGHAQALPHKSEKDHDYYCAPESLVYRAFCSSKTDIWMLGCLAFQLLIGAPPFYPGRAVPYNIVSMAVALGEETDTLRDDWYTYDTRMRKLAEVPPEPIRRNKAYVPAIESALREVLNEDEVEGAISFIKACLCLSPDKRISAKDAWSHPWLSRANACMCGYYCKRETCGRH</sequence>
<dbReference type="GO" id="GO:0005634">
    <property type="term" value="C:nucleus"/>
    <property type="evidence" value="ECO:0007669"/>
    <property type="project" value="TreeGrafter"/>
</dbReference>
<evidence type="ECO:0000259" key="1">
    <source>
        <dbReference type="PROSITE" id="PS50011"/>
    </source>
</evidence>
<dbReference type="PANTHER" id="PTHR44167:SF24">
    <property type="entry name" value="SERINE_THREONINE-PROTEIN KINASE CHK2"/>
    <property type="match status" value="1"/>
</dbReference>
<dbReference type="EMBL" id="QPFP01000022">
    <property type="protein sequence ID" value="TEB30607.1"/>
    <property type="molecule type" value="Genomic_DNA"/>
</dbReference>
<dbReference type="GO" id="GO:0044773">
    <property type="term" value="P:mitotic DNA damage checkpoint signaling"/>
    <property type="evidence" value="ECO:0007669"/>
    <property type="project" value="TreeGrafter"/>
</dbReference>
<protein>
    <submittedName>
        <fullName evidence="2">Kinase-like protein</fullName>
    </submittedName>
</protein>
<feature type="domain" description="Protein kinase" evidence="1">
    <location>
        <begin position="1"/>
        <end position="341"/>
    </location>
</feature>
<reference evidence="2 3" key="1">
    <citation type="journal article" date="2019" name="Nat. Ecol. Evol.">
        <title>Megaphylogeny resolves global patterns of mushroom evolution.</title>
        <authorList>
            <person name="Varga T."/>
            <person name="Krizsan K."/>
            <person name="Foldi C."/>
            <person name="Dima B."/>
            <person name="Sanchez-Garcia M."/>
            <person name="Sanchez-Ramirez S."/>
            <person name="Szollosi G.J."/>
            <person name="Szarkandi J.G."/>
            <person name="Papp V."/>
            <person name="Albert L."/>
            <person name="Andreopoulos W."/>
            <person name="Angelini C."/>
            <person name="Antonin V."/>
            <person name="Barry K.W."/>
            <person name="Bougher N.L."/>
            <person name="Buchanan P."/>
            <person name="Buyck B."/>
            <person name="Bense V."/>
            <person name="Catcheside P."/>
            <person name="Chovatia M."/>
            <person name="Cooper J."/>
            <person name="Damon W."/>
            <person name="Desjardin D."/>
            <person name="Finy P."/>
            <person name="Geml J."/>
            <person name="Haridas S."/>
            <person name="Hughes K."/>
            <person name="Justo A."/>
            <person name="Karasinski D."/>
            <person name="Kautmanova I."/>
            <person name="Kiss B."/>
            <person name="Kocsube S."/>
            <person name="Kotiranta H."/>
            <person name="LaButti K.M."/>
            <person name="Lechner B.E."/>
            <person name="Liimatainen K."/>
            <person name="Lipzen A."/>
            <person name="Lukacs Z."/>
            <person name="Mihaltcheva S."/>
            <person name="Morgado L.N."/>
            <person name="Niskanen T."/>
            <person name="Noordeloos M.E."/>
            <person name="Ohm R.A."/>
            <person name="Ortiz-Santana B."/>
            <person name="Ovrebo C."/>
            <person name="Racz N."/>
            <person name="Riley R."/>
            <person name="Savchenko A."/>
            <person name="Shiryaev A."/>
            <person name="Soop K."/>
            <person name="Spirin V."/>
            <person name="Szebenyi C."/>
            <person name="Tomsovsky M."/>
            <person name="Tulloss R.E."/>
            <person name="Uehling J."/>
            <person name="Grigoriev I.V."/>
            <person name="Vagvolgyi C."/>
            <person name="Papp T."/>
            <person name="Martin F.M."/>
            <person name="Miettinen O."/>
            <person name="Hibbett D.S."/>
            <person name="Nagy L.G."/>
        </authorList>
    </citation>
    <scope>NUCLEOTIDE SEQUENCE [LARGE SCALE GENOMIC DNA]</scope>
    <source>
        <strain evidence="2 3">FP101781</strain>
    </source>
</reference>
<dbReference type="AlphaFoldDB" id="A0A4Y7T8U8"/>
<proteinExistence type="predicted"/>
<dbReference type="STRING" id="71717.A0A4Y7T8U8"/>
<organism evidence="2 3">
    <name type="scientific">Coprinellus micaceus</name>
    <name type="common">Glistening ink-cap mushroom</name>
    <name type="synonym">Coprinus micaceus</name>
    <dbReference type="NCBI Taxonomy" id="71717"/>
    <lineage>
        <taxon>Eukaryota</taxon>
        <taxon>Fungi</taxon>
        <taxon>Dikarya</taxon>
        <taxon>Basidiomycota</taxon>
        <taxon>Agaricomycotina</taxon>
        <taxon>Agaricomycetes</taxon>
        <taxon>Agaricomycetidae</taxon>
        <taxon>Agaricales</taxon>
        <taxon>Agaricineae</taxon>
        <taxon>Psathyrellaceae</taxon>
        <taxon>Coprinellus</taxon>
    </lineage>
</organism>